<gene>
    <name evidence="3" type="ORF">JI435_132110</name>
</gene>
<keyword evidence="2" id="KW-0812">Transmembrane</keyword>
<keyword evidence="4" id="KW-1185">Reference proteome</keyword>
<dbReference type="VEuPathDB" id="FungiDB:JI435_132110"/>
<evidence type="ECO:0000256" key="1">
    <source>
        <dbReference type="SAM" id="MobiDB-lite"/>
    </source>
</evidence>
<reference evidence="4" key="1">
    <citation type="journal article" date="2021" name="BMC Genomics">
        <title>Chromosome-level genome assembly and manually-curated proteome of model necrotroph Parastagonospora nodorum Sn15 reveals a genome-wide trove of candidate effector homologs, and redundancy of virulence-related functions within an accessory chromosome.</title>
        <authorList>
            <person name="Bertazzoni S."/>
            <person name="Jones D.A.B."/>
            <person name="Phan H.T."/>
            <person name="Tan K.-C."/>
            <person name="Hane J.K."/>
        </authorList>
    </citation>
    <scope>NUCLEOTIDE SEQUENCE [LARGE SCALE GENOMIC DNA]</scope>
    <source>
        <strain evidence="4">SN15 / ATCC MYA-4574 / FGSC 10173)</strain>
    </source>
</reference>
<evidence type="ECO:0000313" key="3">
    <source>
        <dbReference type="EMBL" id="QRD07395.1"/>
    </source>
</evidence>
<protein>
    <submittedName>
        <fullName evidence="3">Uncharacterized protein</fullName>
    </submittedName>
</protein>
<proteinExistence type="predicted"/>
<name>A0A7U2NR30_PHANO</name>
<keyword evidence="2" id="KW-1133">Transmembrane helix</keyword>
<evidence type="ECO:0000256" key="2">
    <source>
        <dbReference type="SAM" id="Phobius"/>
    </source>
</evidence>
<feature type="compositionally biased region" description="Pro residues" evidence="1">
    <location>
        <begin position="160"/>
        <end position="170"/>
    </location>
</feature>
<accession>A0A7U2NR30</accession>
<dbReference type="Proteomes" id="UP000663193">
    <property type="component" value="Chromosome 22"/>
</dbReference>
<sequence>MEYAVVACRIQFLIFNMAITLQINCHTFARSLPNLTSTRHRKNTLKTLPTLATMTRYLTAALFLLISSSAAFPLQHEKSEDLSKRQAIPDQFGNTGSKPTSFPTIHSQPLPSVTSTVAMPRISNLSAVWTSATTAISAVGSTISISSQHATSIAQQTPYNPSPTSSPTPSPSGSSPWLQLHGTKPPPLSSRASIAGITVGSAVFVALIIGLLLFLRHRRKAREIIEITTPHIKPSKPYGVHYNAKIARSRSWKLKQEEISGSSVSSWGSLGKNKLIHTYNSPVSPSVYSRHTKYASAMMSGNFDGWPDARSQRVFTGTPSQLLNAPMPLFVDGTKKIEKDGAAGDVRRPKPVVLAGVKPSDRPNGQVHGLGLR</sequence>
<dbReference type="OrthoDB" id="3800286at2759"/>
<feature type="region of interest" description="Disordered" evidence="1">
    <location>
        <begin position="152"/>
        <end position="184"/>
    </location>
</feature>
<evidence type="ECO:0000313" key="4">
    <source>
        <dbReference type="Proteomes" id="UP000663193"/>
    </source>
</evidence>
<dbReference type="EMBL" id="CP069044">
    <property type="protein sequence ID" value="QRD07395.1"/>
    <property type="molecule type" value="Genomic_DNA"/>
</dbReference>
<feature type="transmembrane region" description="Helical" evidence="2">
    <location>
        <begin position="12"/>
        <end position="33"/>
    </location>
</feature>
<feature type="transmembrane region" description="Helical" evidence="2">
    <location>
        <begin position="54"/>
        <end position="74"/>
    </location>
</feature>
<organism evidence="3 4">
    <name type="scientific">Phaeosphaeria nodorum (strain SN15 / ATCC MYA-4574 / FGSC 10173)</name>
    <name type="common">Glume blotch fungus</name>
    <name type="synonym">Parastagonospora nodorum</name>
    <dbReference type="NCBI Taxonomy" id="321614"/>
    <lineage>
        <taxon>Eukaryota</taxon>
        <taxon>Fungi</taxon>
        <taxon>Dikarya</taxon>
        <taxon>Ascomycota</taxon>
        <taxon>Pezizomycotina</taxon>
        <taxon>Dothideomycetes</taxon>
        <taxon>Pleosporomycetidae</taxon>
        <taxon>Pleosporales</taxon>
        <taxon>Pleosporineae</taxon>
        <taxon>Phaeosphaeriaceae</taxon>
        <taxon>Parastagonospora</taxon>
    </lineage>
</organism>
<keyword evidence="2" id="KW-0472">Membrane</keyword>
<dbReference type="AlphaFoldDB" id="A0A7U2NR30"/>
<feature type="transmembrane region" description="Helical" evidence="2">
    <location>
        <begin position="194"/>
        <end position="215"/>
    </location>
</feature>